<dbReference type="CDD" id="cd12087">
    <property type="entry name" value="TM_EGFR-like"/>
    <property type="match status" value="1"/>
</dbReference>
<evidence type="ECO:0000256" key="9">
    <source>
        <dbReference type="ARBA" id="ARBA00022840"/>
    </source>
</evidence>
<comment type="caution">
    <text evidence="14">Lacks conserved residue(s) required for the propagation of feature annotation.</text>
</comment>
<dbReference type="InterPro" id="IPR003959">
    <property type="entry name" value="ATPase_AAA_core"/>
</dbReference>
<keyword evidence="3 14" id="KW-0645">Protease</keyword>
<feature type="binding site" evidence="14">
    <location>
        <position position="368"/>
    </location>
    <ligand>
        <name>Zn(2+)</name>
        <dbReference type="ChEBI" id="CHEBI:29105"/>
        <note>catalytic</note>
    </ligand>
</feature>
<dbReference type="PANTHER" id="PTHR23076">
    <property type="entry name" value="METALLOPROTEASE M41 FTSH"/>
    <property type="match status" value="1"/>
</dbReference>
<name>A0A842HDD8_9BACT</name>
<dbReference type="HAMAP" id="MF_01458">
    <property type="entry name" value="FtsH"/>
    <property type="match status" value="1"/>
</dbReference>
<comment type="similarity">
    <text evidence="15">Belongs to the AAA ATPase family.</text>
</comment>
<feature type="region of interest" description="Disordered" evidence="16">
    <location>
        <begin position="552"/>
        <end position="595"/>
    </location>
</feature>
<evidence type="ECO:0000256" key="1">
    <source>
        <dbReference type="ARBA" id="ARBA00004370"/>
    </source>
</evidence>
<keyword evidence="8 14" id="KW-0862">Zinc</keyword>
<keyword evidence="12 14" id="KW-0472">Membrane</keyword>
<reference evidence="18 19" key="1">
    <citation type="submission" date="2020-07" db="EMBL/GenBank/DDBJ databases">
        <authorList>
            <person name="Feng X."/>
        </authorList>
    </citation>
    <scope>NUCLEOTIDE SEQUENCE [LARGE SCALE GENOMIC DNA]</scope>
    <source>
        <strain evidence="18 19">JCM31066</strain>
    </source>
</reference>
<evidence type="ECO:0000256" key="16">
    <source>
        <dbReference type="SAM" id="MobiDB-lite"/>
    </source>
</evidence>
<comment type="subunit">
    <text evidence="14">Homohexamer.</text>
</comment>
<keyword evidence="10 14" id="KW-1133">Transmembrane helix</keyword>
<comment type="similarity">
    <text evidence="2 14">In the C-terminal section; belongs to the peptidase M41 family.</text>
</comment>
<evidence type="ECO:0000256" key="10">
    <source>
        <dbReference type="ARBA" id="ARBA00022989"/>
    </source>
</evidence>
<evidence type="ECO:0000256" key="3">
    <source>
        <dbReference type="ARBA" id="ARBA00022670"/>
    </source>
</evidence>
<evidence type="ECO:0000259" key="17">
    <source>
        <dbReference type="SMART" id="SM00382"/>
    </source>
</evidence>
<dbReference type="EC" id="3.4.24.-" evidence="14"/>
<dbReference type="GO" id="GO:0006508">
    <property type="term" value="P:proteolysis"/>
    <property type="evidence" value="ECO:0007669"/>
    <property type="project" value="UniProtKB-KW"/>
</dbReference>
<dbReference type="Proteomes" id="UP000546464">
    <property type="component" value="Unassembled WGS sequence"/>
</dbReference>
<comment type="subcellular location">
    <subcellularLocation>
        <location evidence="14">Cell membrane</location>
        <topology evidence="14">Multi-pass membrane protein</topology>
        <orientation evidence="14">Cytoplasmic side</orientation>
    </subcellularLocation>
    <subcellularLocation>
        <location evidence="1">Membrane</location>
    </subcellularLocation>
</comment>
<keyword evidence="11 14" id="KW-0482">Metalloprotease</keyword>
<dbReference type="PANTHER" id="PTHR23076:SF97">
    <property type="entry name" value="ATP-DEPENDENT ZINC METALLOPROTEASE YME1L1"/>
    <property type="match status" value="1"/>
</dbReference>
<dbReference type="GO" id="GO:0005524">
    <property type="term" value="F:ATP binding"/>
    <property type="evidence" value="ECO:0007669"/>
    <property type="project" value="UniProtKB-UniRule"/>
</dbReference>
<evidence type="ECO:0000256" key="5">
    <source>
        <dbReference type="ARBA" id="ARBA00022723"/>
    </source>
</evidence>
<sequence length="595" mass="65656">MEKKLTGSGDKAAVKIPATITFTAQGRLTDERFNQLTSPNNPYSVKEEPASTMLQSILVGVLPFLIVIGLLYFLFTRQLRMAGKGAMSFGKSRAKLLTRDKERVYFRDVAGCDEAKEEVSEVVDFLKDPKKFQRIGGRVPKGVLMVGPPGTGKTLLAKAVAGEADVPFFSISGSDFVEMFVGVGAARVRDMFEQGRKNAPCLMFIDEIDAVGRQRGAGLGGGNDEREQTLNSLLVEMDGFDGHEGVIIIAATNRPDVLDSALLRPGRFDRQVMIDLPDLKGREEILKVHAKKIKMSTDVDLTRVARVTAGFSGADLANLLNEAALVAARYDKSEVQMADVEEARDKIAYGRERRKLMDEDDKRATAYHEAGHALIQALIKDKKRELHKVTILPRGRALGMAMTTPTKEVLGYSKHDLLNLICMAMGGRIGEEIETGDFSNGAASDIKQATDIARRMVCDWGMSELGPVALGDNQEHIFLAKEITRSQNYSDDTARMIDREIRRIIQEEYERAYRMIQEHKEAHRKIADALLEYETIEGKHVNEIIEFGEIKSPVVTNTPPPIEPPAKDDGKKKPATDKDEGEEMGPSHAPAGMPA</sequence>
<accession>A0A842HDD8</accession>
<keyword evidence="6 14" id="KW-0547">Nucleotide-binding</keyword>
<feature type="compositionally biased region" description="Basic and acidic residues" evidence="16">
    <location>
        <begin position="565"/>
        <end position="578"/>
    </location>
</feature>
<dbReference type="Gene3D" id="3.40.50.300">
    <property type="entry name" value="P-loop containing nucleotide triphosphate hydrolases"/>
    <property type="match status" value="1"/>
</dbReference>
<dbReference type="InterPro" id="IPR027417">
    <property type="entry name" value="P-loop_NTPase"/>
</dbReference>
<evidence type="ECO:0000256" key="4">
    <source>
        <dbReference type="ARBA" id="ARBA00022692"/>
    </source>
</evidence>
<feature type="binding site" evidence="14">
    <location>
        <position position="372"/>
    </location>
    <ligand>
        <name>Zn(2+)</name>
        <dbReference type="ChEBI" id="CHEBI:29105"/>
        <note>catalytic</note>
    </ligand>
</feature>
<evidence type="ECO:0000256" key="15">
    <source>
        <dbReference type="RuleBase" id="RU003651"/>
    </source>
</evidence>
<keyword evidence="14" id="KW-1003">Cell membrane</keyword>
<dbReference type="Pfam" id="PF17862">
    <property type="entry name" value="AAA_lid_3"/>
    <property type="match status" value="1"/>
</dbReference>
<dbReference type="CDD" id="cd19501">
    <property type="entry name" value="RecA-like_FtsH"/>
    <property type="match status" value="1"/>
</dbReference>
<keyword evidence="5 14" id="KW-0479">Metal-binding</keyword>
<dbReference type="GO" id="GO:0008270">
    <property type="term" value="F:zinc ion binding"/>
    <property type="evidence" value="ECO:0007669"/>
    <property type="project" value="UniProtKB-UniRule"/>
</dbReference>
<proteinExistence type="inferred from homology"/>
<dbReference type="EMBL" id="JACHVB010000023">
    <property type="protein sequence ID" value="MBC2594452.1"/>
    <property type="molecule type" value="Genomic_DNA"/>
</dbReference>
<evidence type="ECO:0000313" key="19">
    <source>
        <dbReference type="Proteomes" id="UP000546464"/>
    </source>
</evidence>
<comment type="cofactor">
    <cofactor evidence="14">
        <name>Zn(2+)</name>
        <dbReference type="ChEBI" id="CHEBI:29105"/>
    </cofactor>
    <text evidence="14">Binds 1 zinc ion per subunit.</text>
</comment>
<dbReference type="GO" id="GO:0004176">
    <property type="term" value="F:ATP-dependent peptidase activity"/>
    <property type="evidence" value="ECO:0007669"/>
    <property type="project" value="InterPro"/>
</dbReference>
<dbReference type="InterPro" id="IPR037219">
    <property type="entry name" value="Peptidase_M41-like"/>
</dbReference>
<feature type="domain" description="AAA+ ATPase" evidence="17">
    <location>
        <begin position="139"/>
        <end position="278"/>
    </location>
</feature>
<dbReference type="FunFam" id="1.10.8.60:FF:000001">
    <property type="entry name" value="ATP-dependent zinc metalloprotease FtsH"/>
    <property type="match status" value="1"/>
</dbReference>
<comment type="function">
    <text evidence="14">Acts as a processive, ATP-dependent zinc metallopeptidase for both cytoplasmic and membrane proteins. Plays a role in the quality control of integral membrane proteins.</text>
</comment>
<evidence type="ECO:0000256" key="13">
    <source>
        <dbReference type="ARBA" id="ARBA00061570"/>
    </source>
</evidence>
<dbReference type="FunFam" id="1.20.58.760:FF:000001">
    <property type="entry name" value="ATP-dependent zinc metalloprotease FtsH"/>
    <property type="match status" value="1"/>
</dbReference>
<keyword evidence="4 14" id="KW-0812">Transmembrane</keyword>
<dbReference type="Pfam" id="PF00004">
    <property type="entry name" value="AAA"/>
    <property type="match status" value="1"/>
</dbReference>
<evidence type="ECO:0000256" key="14">
    <source>
        <dbReference type="HAMAP-Rule" id="MF_01458"/>
    </source>
</evidence>
<comment type="similarity">
    <text evidence="13 14">In the central section; belongs to the AAA ATPase family.</text>
</comment>
<dbReference type="SUPFAM" id="SSF52540">
    <property type="entry name" value="P-loop containing nucleoside triphosphate hydrolases"/>
    <property type="match status" value="1"/>
</dbReference>
<comment type="caution">
    <text evidence="18">The sequence shown here is derived from an EMBL/GenBank/DDBJ whole genome shotgun (WGS) entry which is preliminary data.</text>
</comment>
<dbReference type="GO" id="GO:0005886">
    <property type="term" value="C:plasma membrane"/>
    <property type="evidence" value="ECO:0007669"/>
    <property type="project" value="UniProtKB-SubCell"/>
</dbReference>
<gene>
    <name evidence="14" type="primary">ftsH</name>
    <name evidence="18" type="ORF">H5P28_09300</name>
</gene>
<dbReference type="NCBIfam" id="TIGR01241">
    <property type="entry name" value="FtsH_fam"/>
    <property type="match status" value="1"/>
</dbReference>
<feature type="active site" evidence="14">
    <location>
        <position position="369"/>
    </location>
</feature>
<evidence type="ECO:0000256" key="6">
    <source>
        <dbReference type="ARBA" id="ARBA00022741"/>
    </source>
</evidence>
<feature type="transmembrane region" description="Helical" evidence="14">
    <location>
        <begin position="53"/>
        <end position="75"/>
    </location>
</feature>
<dbReference type="InterPro" id="IPR000642">
    <property type="entry name" value="Peptidase_M41"/>
</dbReference>
<dbReference type="InterPro" id="IPR005936">
    <property type="entry name" value="FtsH"/>
</dbReference>
<dbReference type="InterPro" id="IPR041569">
    <property type="entry name" value="AAA_lid_3"/>
</dbReference>
<evidence type="ECO:0000256" key="2">
    <source>
        <dbReference type="ARBA" id="ARBA00010044"/>
    </source>
</evidence>
<dbReference type="Gene3D" id="1.10.8.60">
    <property type="match status" value="1"/>
</dbReference>
<dbReference type="FunFam" id="3.40.50.300:FF:000001">
    <property type="entry name" value="ATP-dependent zinc metalloprotease FtsH"/>
    <property type="match status" value="1"/>
</dbReference>
<evidence type="ECO:0000256" key="8">
    <source>
        <dbReference type="ARBA" id="ARBA00022833"/>
    </source>
</evidence>
<evidence type="ECO:0000256" key="11">
    <source>
        <dbReference type="ARBA" id="ARBA00023049"/>
    </source>
</evidence>
<keyword evidence="9 14" id="KW-0067">ATP-binding</keyword>
<evidence type="ECO:0000313" key="18">
    <source>
        <dbReference type="EMBL" id="MBC2594452.1"/>
    </source>
</evidence>
<dbReference type="GO" id="GO:0016887">
    <property type="term" value="F:ATP hydrolysis activity"/>
    <property type="evidence" value="ECO:0007669"/>
    <property type="project" value="UniProtKB-UniRule"/>
</dbReference>
<protein>
    <recommendedName>
        <fullName evidence="14">ATP-dependent zinc metalloprotease FtsH</fullName>
        <ecNumber evidence="14">3.4.24.-</ecNumber>
    </recommendedName>
</protein>
<dbReference type="SMART" id="SM00382">
    <property type="entry name" value="AAA"/>
    <property type="match status" value="1"/>
</dbReference>
<evidence type="ECO:0000256" key="7">
    <source>
        <dbReference type="ARBA" id="ARBA00022801"/>
    </source>
</evidence>
<keyword evidence="19" id="KW-1185">Reference proteome</keyword>
<dbReference type="InterPro" id="IPR003960">
    <property type="entry name" value="ATPase_AAA_CS"/>
</dbReference>
<dbReference type="AlphaFoldDB" id="A0A842HDD8"/>
<keyword evidence="7 14" id="KW-0378">Hydrolase</keyword>
<dbReference type="Gene3D" id="1.20.58.760">
    <property type="entry name" value="Peptidase M41"/>
    <property type="match status" value="1"/>
</dbReference>
<dbReference type="PROSITE" id="PS00674">
    <property type="entry name" value="AAA"/>
    <property type="match status" value="1"/>
</dbReference>
<dbReference type="SUPFAM" id="SSF140990">
    <property type="entry name" value="FtsH protease domain-like"/>
    <property type="match status" value="1"/>
</dbReference>
<feature type="binding site" evidence="14">
    <location>
        <position position="445"/>
    </location>
    <ligand>
        <name>Zn(2+)</name>
        <dbReference type="ChEBI" id="CHEBI:29105"/>
        <note>catalytic</note>
    </ligand>
</feature>
<dbReference type="GO" id="GO:0030163">
    <property type="term" value="P:protein catabolic process"/>
    <property type="evidence" value="ECO:0007669"/>
    <property type="project" value="UniProtKB-UniRule"/>
</dbReference>
<feature type="binding site" evidence="14">
    <location>
        <begin position="147"/>
        <end position="154"/>
    </location>
    <ligand>
        <name>ATP</name>
        <dbReference type="ChEBI" id="CHEBI:30616"/>
    </ligand>
</feature>
<evidence type="ECO:0000256" key="12">
    <source>
        <dbReference type="ARBA" id="ARBA00023136"/>
    </source>
</evidence>
<dbReference type="InterPro" id="IPR003593">
    <property type="entry name" value="AAA+_ATPase"/>
</dbReference>
<dbReference type="GO" id="GO:0004222">
    <property type="term" value="F:metalloendopeptidase activity"/>
    <property type="evidence" value="ECO:0007669"/>
    <property type="project" value="InterPro"/>
</dbReference>
<dbReference type="Pfam" id="PF01434">
    <property type="entry name" value="Peptidase_M41"/>
    <property type="match status" value="1"/>
</dbReference>
<organism evidence="18 19">
    <name type="scientific">Ruficoccus amylovorans</name>
    <dbReference type="NCBI Taxonomy" id="1804625"/>
    <lineage>
        <taxon>Bacteria</taxon>
        <taxon>Pseudomonadati</taxon>
        <taxon>Verrucomicrobiota</taxon>
        <taxon>Opitutia</taxon>
        <taxon>Puniceicoccales</taxon>
        <taxon>Cerasicoccaceae</taxon>
        <taxon>Ruficoccus</taxon>
    </lineage>
</organism>